<proteinExistence type="predicted"/>
<gene>
    <name evidence="2" type="ORF">KC19_VG070800</name>
</gene>
<reference evidence="2" key="1">
    <citation type="submission" date="2020-06" db="EMBL/GenBank/DDBJ databases">
        <title>WGS assembly of Ceratodon purpureus strain R40.</title>
        <authorList>
            <person name="Carey S.B."/>
            <person name="Jenkins J."/>
            <person name="Shu S."/>
            <person name="Lovell J.T."/>
            <person name="Sreedasyam A."/>
            <person name="Maumus F."/>
            <person name="Tiley G.P."/>
            <person name="Fernandez-Pozo N."/>
            <person name="Barry K."/>
            <person name="Chen C."/>
            <person name="Wang M."/>
            <person name="Lipzen A."/>
            <person name="Daum C."/>
            <person name="Saski C.A."/>
            <person name="Payton A.C."/>
            <person name="Mcbreen J.C."/>
            <person name="Conrad R.E."/>
            <person name="Kollar L.M."/>
            <person name="Olsson S."/>
            <person name="Huttunen S."/>
            <person name="Landis J.B."/>
            <person name="Wickett N.J."/>
            <person name="Johnson M.G."/>
            <person name="Rensing S.A."/>
            <person name="Grimwood J."/>
            <person name="Schmutz J."/>
            <person name="Mcdaniel S.F."/>
        </authorList>
    </citation>
    <scope>NUCLEOTIDE SEQUENCE</scope>
    <source>
        <strain evidence="2">R40</strain>
    </source>
</reference>
<evidence type="ECO:0000313" key="2">
    <source>
        <dbReference type="EMBL" id="KAG0572128.1"/>
    </source>
</evidence>
<evidence type="ECO:0000256" key="1">
    <source>
        <dbReference type="SAM" id="MobiDB-lite"/>
    </source>
</evidence>
<comment type="caution">
    <text evidence="2">The sequence shown here is derived from an EMBL/GenBank/DDBJ whole genome shotgun (WGS) entry which is preliminary data.</text>
</comment>
<name>A0A8T0HND9_CERPU</name>
<protein>
    <submittedName>
        <fullName evidence="2">Uncharacterized protein</fullName>
    </submittedName>
</protein>
<organism evidence="2 3">
    <name type="scientific">Ceratodon purpureus</name>
    <name type="common">Fire moss</name>
    <name type="synonym">Dicranum purpureum</name>
    <dbReference type="NCBI Taxonomy" id="3225"/>
    <lineage>
        <taxon>Eukaryota</taxon>
        <taxon>Viridiplantae</taxon>
        <taxon>Streptophyta</taxon>
        <taxon>Embryophyta</taxon>
        <taxon>Bryophyta</taxon>
        <taxon>Bryophytina</taxon>
        <taxon>Bryopsida</taxon>
        <taxon>Dicranidae</taxon>
        <taxon>Pseudoditrichales</taxon>
        <taxon>Ditrichaceae</taxon>
        <taxon>Ceratodon</taxon>
    </lineage>
</organism>
<dbReference type="Proteomes" id="UP000822688">
    <property type="component" value="Chromosome V"/>
</dbReference>
<dbReference type="AlphaFoldDB" id="A0A8T0HND9"/>
<evidence type="ECO:0000313" key="3">
    <source>
        <dbReference type="Proteomes" id="UP000822688"/>
    </source>
</evidence>
<keyword evidence="3" id="KW-1185">Reference proteome</keyword>
<sequence>MSASSLKDTVLLSGAVAANPDAVLGDIGTKVRLDSNNEEIDYFGDVPVHLPRAATPSPSAPPIVHRRPFVSARQNISRGGNNDAGGLSNMERGECSGYTPCQGIVIQSNPVSLPHPPSGLIKDAPLVNRVNSADKDFAAPSITRSGGQA</sequence>
<feature type="non-terminal residue" evidence="2">
    <location>
        <position position="149"/>
    </location>
</feature>
<dbReference type="EMBL" id="CM026426">
    <property type="protein sequence ID" value="KAG0572128.1"/>
    <property type="molecule type" value="Genomic_DNA"/>
</dbReference>
<accession>A0A8T0HND9</accession>
<feature type="region of interest" description="Disordered" evidence="1">
    <location>
        <begin position="53"/>
        <end position="88"/>
    </location>
</feature>